<accession>A0AAW1N2Y9</accession>
<dbReference type="AlphaFoldDB" id="A0AAW1N2Y9"/>
<dbReference type="Proteomes" id="UP001458880">
    <property type="component" value="Unassembled WGS sequence"/>
</dbReference>
<gene>
    <name evidence="1" type="ORF">QE152_g1903</name>
</gene>
<dbReference type="EMBL" id="JASPKY010000012">
    <property type="protein sequence ID" value="KAK9753554.1"/>
    <property type="molecule type" value="Genomic_DNA"/>
</dbReference>
<organism evidence="1 2">
    <name type="scientific">Popillia japonica</name>
    <name type="common">Japanese beetle</name>
    <dbReference type="NCBI Taxonomy" id="7064"/>
    <lineage>
        <taxon>Eukaryota</taxon>
        <taxon>Metazoa</taxon>
        <taxon>Ecdysozoa</taxon>
        <taxon>Arthropoda</taxon>
        <taxon>Hexapoda</taxon>
        <taxon>Insecta</taxon>
        <taxon>Pterygota</taxon>
        <taxon>Neoptera</taxon>
        <taxon>Endopterygota</taxon>
        <taxon>Coleoptera</taxon>
        <taxon>Polyphaga</taxon>
        <taxon>Scarabaeiformia</taxon>
        <taxon>Scarabaeidae</taxon>
        <taxon>Rutelinae</taxon>
        <taxon>Popillia</taxon>
    </lineage>
</organism>
<evidence type="ECO:0000313" key="1">
    <source>
        <dbReference type="EMBL" id="KAK9753554.1"/>
    </source>
</evidence>
<name>A0AAW1N2Y9_POPJA</name>
<evidence type="ECO:0000313" key="2">
    <source>
        <dbReference type="Proteomes" id="UP001458880"/>
    </source>
</evidence>
<comment type="caution">
    <text evidence="1">The sequence shown here is derived from an EMBL/GenBank/DDBJ whole genome shotgun (WGS) entry which is preliminary data.</text>
</comment>
<proteinExistence type="predicted"/>
<keyword evidence="2" id="KW-1185">Reference proteome</keyword>
<sequence>MGNNLSNDMEDDVMIFESLGSYQERSSAASKISIRKNGILNPPVTQDEADLKGLPLQIQRVLTFCGFIDLFNSLF</sequence>
<reference evidence="1 2" key="1">
    <citation type="journal article" date="2024" name="BMC Genomics">
        <title>De novo assembly and annotation of Popillia japonica's genome with initial clues to its potential as an invasive pest.</title>
        <authorList>
            <person name="Cucini C."/>
            <person name="Boschi S."/>
            <person name="Funari R."/>
            <person name="Cardaioli E."/>
            <person name="Iannotti N."/>
            <person name="Marturano G."/>
            <person name="Paoli F."/>
            <person name="Bruttini M."/>
            <person name="Carapelli A."/>
            <person name="Frati F."/>
            <person name="Nardi F."/>
        </authorList>
    </citation>
    <scope>NUCLEOTIDE SEQUENCE [LARGE SCALE GENOMIC DNA]</scope>
    <source>
        <strain evidence="1">DMR45628</strain>
    </source>
</reference>
<protein>
    <submittedName>
        <fullName evidence="1">Uncharacterized protein</fullName>
    </submittedName>
</protein>